<dbReference type="Proteomes" id="UP000234681">
    <property type="component" value="Chromosome 3"/>
</dbReference>
<organism evidence="2 3">
    <name type="scientific">Rattus norvegicus</name>
    <name type="common">Rat</name>
    <dbReference type="NCBI Taxonomy" id="10116"/>
    <lineage>
        <taxon>Eukaryota</taxon>
        <taxon>Metazoa</taxon>
        <taxon>Chordata</taxon>
        <taxon>Craniata</taxon>
        <taxon>Vertebrata</taxon>
        <taxon>Euteleostomi</taxon>
        <taxon>Mammalia</taxon>
        <taxon>Eutheria</taxon>
        <taxon>Euarchontoglires</taxon>
        <taxon>Glires</taxon>
        <taxon>Rodentia</taxon>
        <taxon>Myomorpha</taxon>
        <taxon>Muroidea</taxon>
        <taxon>Muridae</taxon>
        <taxon>Murinae</taxon>
        <taxon>Rattus</taxon>
    </lineage>
</organism>
<name>A6HN65_RAT</name>
<dbReference type="AlphaFoldDB" id="A6HN65"/>
<evidence type="ECO:0000256" key="1">
    <source>
        <dbReference type="SAM" id="MobiDB-lite"/>
    </source>
</evidence>
<sequence length="74" mass="8139">MAERPGSQGLPGELILVPDIKFHHGAQRQGLSRRADNMATIGHSKMRTGTGTLPLRQIKDSYFDPAILKGQHHP</sequence>
<dbReference type="EMBL" id="CH473949">
    <property type="protein sequence ID" value="EDL79466.1"/>
    <property type="molecule type" value="Genomic_DNA"/>
</dbReference>
<proteinExistence type="predicted"/>
<accession>A6HN65</accession>
<reference evidence="3" key="1">
    <citation type="submission" date="2005-09" db="EMBL/GenBank/DDBJ databases">
        <authorList>
            <person name="Mural R.J."/>
            <person name="Li P.W."/>
            <person name="Adams M.D."/>
            <person name="Amanatides P.G."/>
            <person name="Baden-Tillson H."/>
            <person name="Barnstead M."/>
            <person name="Chin S.H."/>
            <person name="Dew I."/>
            <person name="Evans C.A."/>
            <person name="Ferriera S."/>
            <person name="Flanigan M."/>
            <person name="Fosler C."/>
            <person name="Glodek A."/>
            <person name="Gu Z."/>
            <person name="Holt R.A."/>
            <person name="Jennings D."/>
            <person name="Kraft C.L."/>
            <person name="Lu F."/>
            <person name="Nguyen T."/>
            <person name="Nusskern D.R."/>
            <person name="Pfannkoch C.M."/>
            <person name="Sitter C."/>
            <person name="Sutton G.G."/>
            <person name="Venter J.C."/>
            <person name="Wang Z."/>
            <person name="Woodage T."/>
            <person name="Zheng X.H."/>
            <person name="Zhong F."/>
        </authorList>
    </citation>
    <scope>NUCLEOTIDE SEQUENCE [LARGE SCALE GENOMIC DNA]</scope>
    <source>
        <strain>BN</strain>
        <strain evidence="3">Sprague-Dawley</strain>
    </source>
</reference>
<evidence type="ECO:0000313" key="3">
    <source>
        <dbReference type="Proteomes" id="UP000234681"/>
    </source>
</evidence>
<evidence type="ECO:0000313" key="2">
    <source>
        <dbReference type="EMBL" id="EDL79466.1"/>
    </source>
</evidence>
<gene>
    <name evidence="2" type="ORF">rCG_26265</name>
</gene>
<protein>
    <submittedName>
        <fullName evidence="2">RCG26265</fullName>
    </submittedName>
</protein>
<feature type="region of interest" description="Disordered" evidence="1">
    <location>
        <begin position="27"/>
        <end position="51"/>
    </location>
</feature>